<evidence type="ECO:0000313" key="17">
    <source>
        <dbReference type="EMBL" id="QGG81176.1"/>
    </source>
</evidence>
<gene>
    <name evidence="17" type="primary">cdd</name>
    <name evidence="17" type="ORF">GH975_11620</name>
</gene>
<sequence>MSLRQLAESARSKAHAPYSNFHVGVALETVDGQTFVGANMENASYPEGWCAETTAIAHMQMAAPGARIKRVLVLGQGEGVLTPCGGCRQRLSEFSSADTLVECTNLKGDTRTFRMDELLPAAFDLDPSH</sequence>
<keyword evidence="7 15" id="KW-0378">Hydrolase</keyword>
<evidence type="ECO:0000256" key="1">
    <source>
        <dbReference type="ARBA" id="ARBA00001947"/>
    </source>
</evidence>
<dbReference type="PANTHER" id="PTHR11644:SF2">
    <property type="entry name" value="CYTIDINE DEAMINASE"/>
    <property type="match status" value="1"/>
</dbReference>
<dbReference type="InterPro" id="IPR002125">
    <property type="entry name" value="CMP_dCMP_dom"/>
</dbReference>
<keyword evidence="8 14" id="KW-0862">Zinc</keyword>
<keyword evidence="18" id="KW-1185">Reference proteome</keyword>
<evidence type="ECO:0000256" key="14">
    <source>
        <dbReference type="PIRSR" id="PIRSR606262-3"/>
    </source>
</evidence>
<dbReference type="GO" id="GO:0072527">
    <property type="term" value="P:pyrimidine-containing compound metabolic process"/>
    <property type="evidence" value="ECO:0007669"/>
    <property type="project" value="UniProtKB-ARBA"/>
</dbReference>
<evidence type="ECO:0000256" key="4">
    <source>
        <dbReference type="ARBA" id="ARBA00012783"/>
    </source>
</evidence>
<dbReference type="Gene3D" id="3.40.140.10">
    <property type="entry name" value="Cytidine Deaminase, domain 2"/>
    <property type="match status" value="1"/>
</dbReference>
<dbReference type="EMBL" id="CP045871">
    <property type="protein sequence ID" value="QGG81176.1"/>
    <property type="molecule type" value="Genomic_DNA"/>
</dbReference>
<dbReference type="GO" id="GO:0008270">
    <property type="term" value="F:zinc ion binding"/>
    <property type="evidence" value="ECO:0007669"/>
    <property type="project" value="UniProtKB-UniRule"/>
</dbReference>
<dbReference type="Pfam" id="PF00383">
    <property type="entry name" value="dCMP_cyt_deam_1"/>
    <property type="match status" value="1"/>
</dbReference>
<feature type="binding site" evidence="14">
    <location>
        <position position="50"/>
    </location>
    <ligand>
        <name>Zn(2+)</name>
        <dbReference type="ChEBI" id="CHEBI:29105"/>
        <note>catalytic</note>
    </ligand>
</feature>
<evidence type="ECO:0000256" key="13">
    <source>
        <dbReference type="PIRSR" id="PIRSR606262-2"/>
    </source>
</evidence>
<evidence type="ECO:0000256" key="15">
    <source>
        <dbReference type="RuleBase" id="RU364006"/>
    </source>
</evidence>
<dbReference type="SUPFAM" id="SSF53927">
    <property type="entry name" value="Cytidine deaminase-like"/>
    <property type="match status" value="1"/>
</dbReference>
<evidence type="ECO:0000259" key="16">
    <source>
        <dbReference type="PROSITE" id="PS51747"/>
    </source>
</evidence>
<feature type="active site" description="Proton donor" evidence="12">
    <location>
        <position position="52"/>
    </location>
</feature>
<feature type="binding site" evidence="14">
    <location>
        <position position="84"/>
    </location>
    <ligand>
        <name>Zn(2+)</name>
        <dbReference type="ChEBI" id="CHEBI:29105"/>
        <note>catalytic</note>
    </ligand>
</feature>
<comment type="catalytic activity">
    <reaction evidence="10 15">
        <text>2'-deoxycytidine + H2O + H(+) = 2'-deoxyuridine + NH4(+)</text>
        <dbReference type="Rhea" id="RHEA:13433"/>
        <dbReference type="ChEBI" id="CHEBI:15377"/>
        <dbReference type="ChEBI" id="CHEBI:15378"/>
        <dbReference type="ChEBI" id="CHEBI:15698"/>
        <dbReference type="ChEBI" id="CHEBI:16450"/>
        <dbReference type="ChEBI" id="CHEBI:28938"/>
        <dbReference type="EC" id="3.5.4.5"/>
    </reaction>
</comment>
<dbReference type="Proteomes" id="UP000388235">
    <property type="component" value="Chromosome"/>
</dbReference>
<dbReference type="AlphaFoldDB" id="A0A5Q2QGN3"/>
<dbReference type="RefSeq" id="WP_153714679.1">
    <property type="nucleotide sequence ID" value="NZ_CP045871.1"/>
</dbReference>
<evidence type="ECO:0000256" key="8">
    <source>
        <dbReference type="ARBA" id="ARBA00022833"/>
    </source>
</evidence>
<evidence type="ECO:0000256" key="5">
    <source>
        <dbReference type="ARBA" id="ARBA00018266"/>
    </source>
</evidence>
<comment type="catalytic activity">
    <reaction evidence="11 15">
        <text>cytidine + H2O + H(+) = uridine + NH4(+)</text>
        <dbReference type="Rhea" id="RHEA:16069"/>
        <dbReference type="ChEBI" id="CHEBI:15377"/>
        <dbReference type="ChEBI" id="CHEBI:15378"/>
        <dbReference type="ChEBI" id="CHEBI:16704"/>
        <dbReference type="ChEBI" id="CHEBI:17562"/>
        <dbReference type="ChEBI" id="CHEBI:28938"/>
        <dbReference type="EC" id="3.5.4.5"/>
    </reaction>
</comment>
<feature type="binding site" evidence="14">
    <location>
        <position position="87"/>
    </location>
    <ligand>
        <name>Zn(2+)</name>
        <dbReference type="ChEBI" id="CHEBI:29105"/>
        <note>catalytic</note>
    </ligand>
</feature>
<proteinExistence type="inferred from homology"/>
<evidence type="ECO:0000256" key="11">
    <source>
        <dbReference type="ARBA" id="ARBA00049558"/>
    </source>
</evidence>
<dbReference type="GO" id="GO:0005829">
    <property type="term" value="C:cytosol"/>
    <property type="evidence" value="ECO:0007669"/>
    <property type="project" value="TreeGrafter"/>
</dbReference>
<feature type="binding site" evidence="13">
    <location>
        <begin position="39"/>
        <end position="45"/>
    </location>
    <ligand>
        <name>substrate</name>
    </ligand>
</feature>
<dbReference type="InterPro" id="IPR016192">
    <property type="entry name" value="APOBEC/CMP_deaminase_Zn-bd"/>
</dbReference>
<evidence type="ECO:0000256" key="12">
    <source>
        <dbReference type="PIRSR" id="PIRSR606262-1"/>
    </source>
</evidence>
<evidence type="ECO:0000256" key="2">
    <source>
        <dbReference type="ARBA" id="ARBA00003949"/>
    </source>
</evidence>
<dbReference type="InterPro" id="IPR016193">
    <property type="entry name" value="Cytidine_deaminase-like"/>
</dbReference>
<evidence type="ECO:0000256" key="9">
    <source>
        <dbReference type="ARBA" id="ARBA00032005"/>
    </source>
</evidence>
<keyword evidence="6 14" id="KW-0479">Metal-binding</keyword>
<dbReference type="GO" id="GO:0004126">
    <property type="term" value="F:cytidine deaminase activity"/>
    <property type="evidence" value="ECO:0007669"/>
    <property type="project" value="UniProtKB-UniRule"/>
</dbReference>
<dbReference type="EC" id="3.5.4.5" evidence="4 15"/>
<comment type="cofactor">
    <cofactor evidence="1 14 15">
        <name>Zn(2+)</name>
        <dbReference type="ChEBI" id="CHEBI:29105"/>
    </cofactor>
</comment>
<evidence type="ECO:0000313" key="18">
    <source>
        <dbReference type="Proteomes" id="UP000388235"/>
    </source>
</evidence>
<dbReference type="NCBIfam" id="NF004064">
    <property type="entry name" value="PRK05578.1"/>
    <property type="match status" value="1"/>
</dbReference>
<dbReference type="OrthoDB" id="9795347at2"/>
<dbReference type="NCBIfam" id="TIGR01354">
    <property type="entry name" value="cyt_deam_tetra"/>
    <property type="match status" value="1"/>
</dbReference>
<reference evidence="17 18" key="1">
    <citation type="submission" date="2019-11" db="EMBL/GenBank/DDBJ databases">
        <authorList>
            <person name="Khan S.A."/>
            <person name="Jeon C.O."/>
            <person name="Chun B.H."/>
        </authorList>
    </citation>
    <scope>NUCLEOTIDE SEQUENCE [LARGE SCALE GENOMIC DNA]</scope>
    <source>
        <strain evidence="17 18">IMCC 1097</strain>
    </source>
</reference>
<evidence type="ECO:0000256" key="7">
    <source>
        <dbReference type="ARBA" id="ARBA00022801"/>
    </source>
</evidence>
<dbReference type="GO" id="GO:0055086">
    <property type="term" value="P:nucleobase-containing small molecule metabolic process"/>
    <property type="evidence" value="ECO:0007669"/>
    <property type="project" value="UniProtKB-ARBA"/>
</dbReference>
<evidence type="ECO:0000256" key="3">
    <source>
        <dbReference type="ARBA" id="ARBA00006576"/>
    </source>
</evidence>
<dbReference type="InterPro" id="IPR006262">
    <property type="entry name" value="Cyt_deam_tetra"/>
</dbReference>
<dbReference type="CDD" id="cd01283">
    <property type="entry name" value="cytidine_deaminase"/>
    <property type="match status" value="1"/>
</dbReference>
<organism evidence="17 18">
    <name type="scientific">Litorivicinus lipolyticus</name>
    <dbReference type="NCBI Taxonomy" id="418701"/>
    <lineage>
        <taxon>Bacteria</taxon>
        <taxon>Pseudomonadati</taxon>
        <taxon>Pseudomonadota</taxon>
        <taxon>Gammaproteobacteria</taxon>
        <taxon>Oceanospirillales</taxon>
        <taxon>Litorivicinaceae</taxon>
        <taxon>Litorivicinus</taxon>
    </lineage>
</organism>
<dbReference type="InterPro" id="IPR050202">
    <property type="entry name" value="Cyt/Deoxycyt_deaminase"/>
</dbReference>
<dbReference type="GO" id="GO:0042802">
    <property type="term" value="F:identical protein binding"/>
    <property type="evidence" value="ECO:0007669"/>
    <property type="project" value="UniProtKB-ARBA"/>
</dbReference>
<accession>A0A5Q2QGN3</accession>
<comment type="similarity">
    <text evidence="3 15">Belongs to the cytidine and deoxycytidylate deaminase family.</text>
</comment>
<dbReference type="PROSITE" id="PS51747">
    <property type="entry name" value="CYT_DCMP_DEAMINASES_2"/>
    <property type="match status" value="1"/>
</dbReference>
<evidence type="ECO:0000256" key="10">
    <source>
        <dbReference type="ARBA" id="ARBA00049252"/>
    </source>
</evidence>
<name>A0A5Q2QGN3_9GAMM</name>
<dbReference type="KEGG" id="llp:GH975_11620"/>
<protein>
    <recommendedName>
        <fullName evidence="5 15">Cytidine deaminase</fullName>
        <ecNumber evidence="4 15">3.5.4.5</ecNumber>
    </recommendedName>
    <alternativeName>
        <fullName evidence="9 15">Cytidine aminohydrolase</fullName>
    </alternativeName>
</protein>
<feature type="domain" description="CMP/dCMP-type deaminase" evidence="16">
    <location>
        <begin position="1"/>
        <end position="126"/>
    </location>
</feature>
<dbReference type="PANTHER" id="PTHR11644">
    <property type="entry name" value="CYTIDINE DEAMINASE"/>
    <property type="match status" value="1"/>
</dbReference>
<comment type="function">
    <text evidence="2 15">This enzyme scavenges exogenous and endogenous cytidine and 2'-deoxycytidine for UMP synthesis.</text>
</comment>
<evidence type="ECO:0000256" key="6">
    <source>
        <dbReference type="ARBA" id="ARBA00022723"/>
    </source>
</evidence>
<dbReference type="PROSITE" id="PS00903">
    <property type="entry name" value="CYT_DCMP_DEAMINASES_1"/>
    <property type="match status" value="1"/>
</dbReference>